<keyword evidence="1" id="KW-0732">Signal</keyword>
<feature type="chain" id="PRO_5037670832" evidence="1">
    <location>
        <begin position="26"/>
        <end position="260"/>
    </location>
</feature>
<evidence type="ECO:0000256" key="1">
    <source>
        <dbReference type="SAM" id="SignalP"/>
    </source>
</evidence>
<dbReference type="Proteomes" id="UP000651050">
    <property type="component" value="Unassembled WGS sequence"/>
</dbReference>
<dbReference type="RefSeq" id="WP_196988172.1">
    <property type="nucleotide sequence ID" value="NZ_JADWYS010000001.1"/>
</dbReference>
<dbReference type="EMBL" id="JADWYS010000001">
    <property type="protein sequence ID" value="MBG9390433.1"/>
    <property type="molecule type" value="Genomic_DNA"/>
</dbReference>
<evidence type="ECO:0000313" key="3">
    <source>
        <dbReference type="Proteomes" id="UP000651050"/>
    </source>
</evidence>
<evidence type="ECO:0000313" key="2">
    <source>
        <dbReference type="EMBL" id="MBG9390433.1"/>
    </source>
</evidence>
<gene>
    <name evidence="2" type="ORF">I5803_20555</name>
</gene>
<keyword evidence="3" id="KW-1185">Reference proteome</keyword>
<proteinExistence type="predicted"/>
<feature type="signal peptide" evidence="1">
    <location>
        <begin position="1"/>
        <end position="25"/>
    </location>
</feature>
<name>A0A931H8E5_9BURK</name>
<dbReference type="AlphaFoldDB" id="A0A931H8E5"/>
<accession>A0A931H8E5</accession>
<organism evidence="2 3">
    <name type="scientific">Caenimonas aquaedulcis</name>
    <dbReference type="NCBI Taxonomy" id="2793270"/>
    <lineage>
        <taxon>Bacteria</taxon>
        <taxon>Pseudomonadati</taxon>
        <taxon>Pseudomonadota</taxon>
        <taxon>Betaproteobacteria</taxon>
        <taxon>Burkholderiales</taxon>
        <taxon>Comamonadaceae</taxon>
        <taxon>Caenimonas</taxon>
    </lineage>
</organism>
<dbReference type="SUPFAM" id="SSF56935">
    <property type="entry name" value="Porins"/>
    <property type="match status" value="1"/>
</dbReference>
<comment type="caution">
    <text evidence="2">The sequence shown here is derived from an EMBL/GenBank/DDBJ whole genome shotgun (WGS) entry which is preliminary data.</text>
</comment>
<protein>
    <submittedName>
        <fullName evidence="2">Transporter</fullName>
    </submittedName>
</protein>
<reference evidence="2" key="1">
    <citation type="submission" date="2020-11" db="EMBL/GenBank/DDBJ databases">
        <title>Bacterial whole genome sequence for Caenimonas sp. DR4.4.</title>
        <authorList>
            <person name="Le V."/>
            <person name="Ko S.-R."/>
            <person name="Ahn C.-Y."/>
            <person name="Oh H.-M."/>
        </authorList>
    </citation>
    <scope>NUCLEOTIDE SEQUENCE</scope>
    <source>
        <strain evidence="2">DR4.4</strain>
    </source>
</reference>
<sequence length="260" mass="26902">MKSLLAHALAACSVAGAFVASPALAEETLPAVVPYRPSVSTPATLTAPGWLEVEAGLQRSRDDGSRRDSLPYTLKLAITPDWGIRIGGDAAVREVDATGARRSGFGDTTVVLKRRFAVNDAAAFGLEGSVKFATARDGLGSGHTDYGVNGIYSSDFAPDWHVDVNLNATRMGDRGAGLSDVQTGWAVAVSRTLSEKWGVGGELSGSRRGGAGSTSQVLVAASYSVSPQLVFDAGVARGMGSASGTWTFMTGLTFLAGRVF</sequence>